<feature type="region of interest" description="Disordered" evidence="1">
    <location>
        <begin position="176"/>
        <end position="303"/>
    </location>
</feature>
<dbReference type="GO" id="GO:1990758">
    <property type="term" value="P:mitotic sister chromatid biorientation"/>
    <property type="evidence" value="ECO:0007669"/>
    <property type="project" value="TreeGrafter"/>
</dbReference>
<dbReference type="GO" id="GO:0000776">
    <property type="term" value="C:kinetochore"/>
    <property type="evidence" value="ECO:0007669"/>
    <property type="project" value="TreeGrafter"/>
</dbReference>
<feature type="region of interest" description="Disordered" evidence="1">
    <location>
        <begin position="1"/>
        <end position="161"/>
    </location>
</feature>
<sequence length="327" mass="35697">MSSSGQTTLPPTRRVRKSIGAHTDARKAADKENVTMDLGSNSLAMNRKLRSKSLGPGGLDALKHGNGNRRASIAAPSKPPRSILKTPVNPLPEIPSLNNEGSKKSGADDTLSGSQFDKLNGSKIALRTEEEQQAAAREREERERRDARRKSLANRRVSFAAEATLHTFHDIEYMQDKAASSRRRSSVSNNAGGSGNDRSLGSREQPQVNDEFAEDGGNYDYGRDQDNFSSGAPHFRRDDTGTTGYSSDSEPVDAIEEDIVEEDDGEDSNSDSDDGTMMTMVTEDMTGTSMGSDRTDDRTDAFDDDEESLQLLMKRCVLQPIEPACKD</sequence>
<gene>
    <name evidence="2" type="ORF">IM811_014887</name>
</gene>
<name>A0A8H7N7V7_BIOOC</name>
<feature type="compositionally biased region" description="Polar residues" evidence="1">
    <location>
        <begin position="1"/>
        <end position="10"/>
    </location>
</feature>
<feature type="compositionally biased region" description="Basic and acidic residues" evidence="1">
    <location>
        <begin position="23"/>
        <end position="34"/>
    </location>
</feature>
<dbReference type="AlphaFoldDB" id="A0A8H7N7V7"/>
<comment type="caution">
    <text evidence="2">The sequence shown here is derived from an EMBL/GenBank/DDBJ whole genome shotgun (WGS) entry which is preliminary data.</text>
</comment>
<dbReference type="Proteomes" id="UP000616885">
    <property type="component" value="Unassembled WGS sequence"/>
</dbReference>
<evidence type="ECO:0000313" key="3">
    <source>
        <dbReference type="Proteomes" id="UP000616885"/>
    </source>
</evidence>
<dbReference type="GO" id="GO:0007094">
    <property type="term" value="P:mitotic spindle assembly checkpoint signaling"/>
    <property type="evidence" value="ECO:0007669"/>
    <property type="project" value="TreeGrafter"/>
</dbReference>
<dbReference type="PANTHER" id="PTHR28260">
    <property type="entry name" value="SPINDLE POLE BODY COMPONENT SPC105"/>
    <property type="match status" value="1"/>
</dbReference>
<dbReference type="PANTHER" id="PTHR28260:SF1">
    <property type="entry name" value="SPINDLE POLE BODY COMPONENT SPC105"/>
    <property type="match status" value="1"/>
</dbReference>
<accession>A0A8H7N7V7</accession>
<feature type="compositionally biased region" description="Basic and acidic residues" evidence="1">
    <location>
        <begin position="126"/>
        <end position="146"/>
    </location>
</feature>
<reference evidence="2" key="1">
    <citation type="submission" date="2020-10" db="EMBL/GenBank/DDBJ databases">
        <title>High-Quality Genome Resource of Clonostachys rosea strain S41 by Oxford Nanopore Long-Read Sequencing.</title>
        <authorList>
            <person name="Wang H."/>
        </authorList>
    </citation>
    <scope>NUCLEOTIDE SEQUENCE</scope>
    <source>
        <strain evidence="2">S41</strain>
    </source>
</reference>
<feature type="compositionally biased region" description="Acidic residues" evidence="1">
    <location>
        <begin position="250"/>
        <end position="274"/>
    </location>
</feature>
<dbReference type="EMBL" id="JADCTT010000006">
    <property type="protein sequence ID" value="KAF9750667.1"/>
    <property type="molecule type" value="Genomic_DNA"/>
</dbReference>
<dbReference type="InterPro" id="IPR033338">
    <property type="entry name" value="Spc105/Spc7"/>
</dbReference>
<feature type="compositionally biased region" description="Polar residues" evidence="1">
    <location>
        <begin position="197"/>
        <end position="208"/>
    </location>
</feature>
<organism evidence="2 3">
    <name type="scientific">Bionectria ochroleuca</name>
    <name type="common">Gliocladium roseum</name>
    <dbReference type="NCBI Taxonomy" id="29856"/>
    <lineage>
        <taxon>Eukaryota</taxon>
        <taxon>Fungi</taxon>
        <taxon>Dikarya</taxon>
        <taxon>Ascomycota</taxon>
        <taxon>Pezizomycotina</taxon>
        <taxon>Sordariomycetes</taxon>
        <taxon>Hypocreomycetidae</taxon>
        <taxon>Hypocreales</taxon>
        <taxon>Bionectriaceae</taxon>
        <taxon>Clonostachys</taxon>
    </lineage>
</organism>
<protein>
    <submittedName>
        <fullName evidence="2">Uncharacterized protein</fullName>
    </submittedName>
</protein>
<proteinExistence type="predicted"/>
<evidence type="ECO:0000313" key="2">
    <source>
        <dbReference type="EMBL" id="KAF9750667.1"/>
    </source>
</evidence>
<dbReference type="GO" id="GO:0034501">
    <property type="term" value="P:protein localization to kinetochore"/>
    <property type="evidence" value="ECO:0007669"/>
    <property type="project" value="TreeGrafter"/>
</dbReference>
<evidence type="ECO:0000256" key="1">
    <source>
        <dbReference type="SAM" id="MobiDB-lite"/>
    </source>
</evidence>